<dbReference type="Proteomes" id="UP000283832">
    <property type="component" value="Unassembled WGS sequence"/>
</dbReference>
<accession>A0A418MT32</accession>
<name>A0A418MT32_9ACTN</name>
<evidence type="ECO:0000313" key="2">
    <source>
        <dbReference type="EMBL" id="RIV37248.1"/>
    </source>
</evidence>
<protein>
    <recommendedName>
        <fullName evidence="4">Glycerophosphoryl diester phosphodiesterase membrane domain-containing protein</fullName>
    </recommendedName>
</protein>
<keyword evidence="1" id="KW-0812">Transmembrane</keyword>
<evidence type="ECO:0008006" key="4">
    <source>
        <dbReference type="Google" id="ProtNLM"/>
    </source>
</evidence>
<gene>
    <name evidence="2" type="ORF">D2L64_16980</name>
</gene>
<feature type="transmembrane region" description="Helical" evidence="1">
    <location>
        <begin position="161"/>
        <end position="182"/>
    </location>
</feature>
<feature type="transmembrane region" description="Helical" evidence="1">
    <location>
        <begin position="52"/>
        <end position="79"/>
    </location>
</feature>
<comment type="caution">
    <text evidence="2">The sequence shown here is derived from an EMBL/GenBank/DDBJ whole genome shotgun (WGS) entry which is preliminary data.</text>
</comment>
<organism evidence="2 3">
    <name type="scientific">Micromonospora radicis</name>
    <dbReference type="NCBI Taxonomy" id="1894971"/>
    <lineage>
        <taxon>Bacteria</taxon>
        <taxon>Bacillati</taxon>
        <taxon>Actinomycetota</taxon>
        <taxon>Actinomycetes</taxon>
        <taxon>Micromonosporales</taxon>
        <taxon>Micromonosporaceae</taxon>
        <taxon>Micromonospora</taxon>
    </lineage>
</organism>
<feature type="transmembrane region" description="Helical" evidence="1">
    <location>
        <begin position="100"/>
        <end position="118"/>
    </location>
</feature>
<proteinExistence type="predicted"/>
<evidence type="ECO:0000256" key="1">
    <source>
        <dbReference type="SAM" id="Phobius"/>
    </source>
</evidence>
<sequence>MLLPILVLTQVLPAAALSVLALAIDPTGRWEAEMAADPAALPAGFWADAATMIGALVGGSLVFGLVQCLGWAAGTWVIARQAAGEPVGFGAALRYGLRRALGLWGWMLIFTVILAVGFCLCFLPGVYAGFALAMAGPVYLFERRDPIGRSHRMLRERLGLLLGRVALTLLAVLGFSFVAAIVESAARLPFGATPLEDPGTAVGVILVIAVAALLTLPAHLAQLVGLVTTYAEQRAHEGPVNSGRLAAELG</sequence>
<evidence type="ECO:0000313" key="3">
    <source>
        <dbReference type="Proteomes" id="UP000283832"/>
    </source>
</evidence>
<keyword evidence="1" id="KW-0472">Membrane</keyword>
<keyword evidence="3" id="KW-1185">Reference proteome</keyword>
<dbReference type="AlphaFoldDB" id="A0A418MT32"/>
<feature type="transmembrane region" description="Helical" evidence="1">
    <location>
        <begin position="124"/>
        <end position="141"/>
    </location>
</feature>
<dbReference type="EMBL" id="QXEC01000015">
    <property type="protein sequence ID" value="RIV37248.1"/>
    <property type="molecule type" value="Genomic_DNA"/>
</dbReference>
<keyword evidence="1" id="KW-1133">Transmembrane helix</keyword>
<reference evidence="2 3" key="1">
    <citation type="submission" date="2018-08" db="EMBL/GenBank/DDBJ databases">
        <title>Jishengella sp. nov., isolated from a root of Azadirachta indica A. Juss. var. siamensis Valenton.</title>
        <authorList>
            <person name="Kuncharoen N."/>
            <person name="Tanasupawat S."/>
            <person name="Kudo T."/>
            <person name="Ohkuma M."/>
        </authorList>
    </citation>
    <scope>NUCLEOTIDE SEQUENCE [LARGE SCALE GENOMIC DNA]</scope>
    <source>
        <strain evidence="2 3">AZ1-13</strain>
    </source>
</reference>
<feature type="transmembrane region" description="Helical" evidence="1">
    <location>
        <begin position="202"/>
        <end position="227"/>
    </location>
</feature>